<evidence type="ECO:0000256" key="7">
    <source>
        <dbReference type="ARBA" id="ARBA00023264"/>
    </source>
</evidence>
<evidence type="ECO:0000256" key="10">
    <source>
        <dbReference type="HAMAP-Rule" id="MF_00019"/>
    </source>
</evidence>
<dbReference type="NCBIfam" id="TIGR00182">
    <property type="entry name" value="plsX"/>
    <property type="match status" value="1"/>
</dbReference>
<accession>A0A840HT90</accession>
<keyword evidence="6 10" id="KW-0594">Phospholipid biosynthesis</keyword>
<organism evidence="11 12">
    <name type="scientific">Rhizorhapis suberifaciens</name>
    <name type="common">corky root of lettuce</name>
    <dbReference type="NCBI Taxonomy" id="13656"/>
    <lineage>
        <taxon>Bacteria</taxon>
        <taxon>Pseudomonadati</taxon>
        <taxon>Pseudomonadota</taxon>
        <taxon>Alphaproteobacteria</taxon>
        <taxon>Sphingomonadales</taxon>
        <taxon>Sphingomonadaceae</taxon>
        <taxon>Rhizorhapis</taxon>
    </lineage>
</organism>
<dbReference type="InterPro" id="IPR012281">
    <property type="entry name" value="Phospholipid_synth_PlsX-like"/>
</dbReference>
<comment type="catalytic activity">
    <reaction evidence="1 10">
        <text>a fatty acyl-[ACP] + phosphate = an acyl phosphate + holo-[ACP]</text>
        <dbReference type="Rhea" id="RHEA:42292"/>
        <dbReference type="Rhea" id="RHEA-COMP:9685"/>
        <dbReference type="Rhea" id="RHEA-COMP:14125"/>
        <dbReference type="ChEBI" id="CHEBI:43474"/>
        <dbReference type="ChEBI" id="CHEBI:59918"/>
        <dbReference type="ChEBI" id="CHEBI:64479"/>
        <dbReference type="ChEBI" id="CHEBI:138651"/>
        <dbReference type="EC" id="2.3.1.274"/>
    </reaction>
</comment>
<sequence length="349" mass="36751">MGARPRIAIDAMGGDDGVRVMIAGVALARHRHDGLHFNLYGDETRIKAALDSHPNLRAASEVFHTEEVVAATDKPSQALRKSKKSSMGLAIAAVKSGEAGAAVSAGNTGALMAMSKLALRTMPGIDRPALAALLPTLGDNDVVMLDLGANTECDAQNLIQFAVMGAAYARSALDLDRPRVRLLNIGTEELKGTDEIREAAAILRAATTLPMQFDGFTEGDKIGSGETDVIVTEGFAGNIALKTAEGTARFVTDLLKRAFTSSIRSKAGFLLSKPALHMLKVHLDPNNHNGAVFLGLNGVIVKSHGSADAKGVANAVNVAAKLLRQNITERITEDLANFRAHFPSESLAS</sequence>
<reference evidence="11 12" key="1">
    <citation type="submission" date="2020-08" db="EMBL/GenBank/DDBJ databases">
        <title>Genomic Encyclopedia of Type Strains, Phase IV (KMG-IV): sequencing the most valuable type-strain genomes for metagenomic binning, comparative biology and taxonomic classification.</title>
        <authorList>
            <person name="Goeker M."/>
        </authorList>
    </citation>
    <scope>NUCLEOTIDE SEQUENCE [LARGE SCALE GENOMIC DNA]</scope>
    <source>
        <strain evidence="11 12">DSM 7465</strain>
    </source>
</reference>
<dbReference type="UniPathway" id="UPA00085"/>
<comment type="subcellular location">
    <subcellularLocation>
        <location evidence="10">Cytoplasm</location>
    </subcellularLocation>
    <text evidence="10">Associated with the membrane possibly through PlsY.</text>
</comment>
<evidence type="ECO:0000313" key="12">
    <source>
        <dbReference type="Proteomes" id="UP000575068"/>
    </source>
</evidence>
<keyword evidence="12" id="KW-1185">Reference proteome</keyword>
<evidence type="ECO:0000256" key="3">
    <source>
        <dbReference type="ARBA" id="ARBA00022516"/>
    </source>
</evidence>
<evidence type="ECO:0000313" key="11">
    <source>
        <dbReference type="EMBL" id="MBB4640921.1"/>
    </source>
</evidence>
<comment type="function">
    <text evidence="10">Catalyzes the reversible formation of acyl-phosphate (acyl-PO(4)) from acyl-[acyl-carrier-protein] (acyl-ACP). This enzyme utilizes acyl-ACP as fatty acyl donor, but not acyl-CoA.</text>
</comment>
<comment type="caution">
    <text evidence="11">The sequence shown here is derived from an EMBL/GenBank/DDBJ whole genome shotgun (WGS) entry which is preliminary data.</text>
</comment>
<keyword evidence="4 10" id="KW-0808">Transferase</keyword>
<comment type="subunit">
    <text evidence="9 10">Homodimer. Probably interacts with PlsY.</text>
</comment>
<keyword evidence="2 10" id="KW-0963">Cytoplasm</keyword>
<proteinExistence type="inferred from homology"/>
<dbReference type="AlphaFoldDB" id="A0A840HT90"/>
<evidence type="ECO:0000256" key="4">
    <source>
        <dbReference type="ARBA" id="ARBA00022679"/>
    </source>
</evidence>
<keyword evidence="5 10" id="KW-0443">Lipid metabolism</keyword>
<dbReference type="Proteomes" id="UP000575068">
    <property type="component" value="Unassembled WGS sequence"/>
</dbReference>
<evidence type="ECO:0000256" key="6">
    <source>
        <dbReference type="ARBA" id="ARBA00023209"/>
    </source>
</evidence>
<protein>
    <recommendedName>
        <fullName evidence="8 10">Phosphate acyltransferase</fullName>
        <ecNumber evidence="8 10">2.3.1.274</ecNumber>
    </recommendedName>
    <alternativeName>
        <fullName evidence="10">Acyl-ACP phosphotransacylase</fullName>
    </alternativeName>
    <alternativeName>
        <fullName evidence="10">Acyl-[acyl-carrier-protein]--phosphate acyltransferase</fullName>
    </alternativeName>
    <alternativeName>
        <fullName evidence="10">Phosphate-acyl-ACP acyltransferase</fullName>
    </alternativeName>
</protein>
<gene>
    <name evidence="10" type="primary">plsX</name>
    <name evidence="11" type="ORF">HNQ99_001225</name>
</gene>
<keyword evidence="3 10" id="KW-0444">Lipid biosynthesis</keyword>
<dbReference type="GO" id="GO:0005737">
    <property type="term" value="C:cytoplasm"/>
    <property type="evidence" value="ECO:0007669"/>
    <property type="project" value="UniProtKB-SubCell"/>
</dbReference>
<evidence type="ECO:0000256" key="8">
    <source>
        <dbReference type="ARBA" id="ARBA00024069"/>
    </source>
</evidence>
<evidence type="ECO:0000256" key="2">
    <source>
        <dbReference type="ARBA" id="ARBA00022490"/>
    </source>
</evidence>
<dbReference type="SUPFAM" id="SSF53659">
    <property type="entry name" value="Isocitrate/Isopropylmalate dehydrogenase-like"/>
    <property type="match status" value="1"/>
</dbReference>
<keyword evidence="11" id="KW-0012">Acyltransferase</keyword>
<name>A0A840HT90_9SPHN</name>
<dbReference type="PANTHER" id="PTHR30100">
    <property type="entry name" value="FATTY ACID/PHOSPHOLIPID SYNTHESIS PROTEIN PLSX"/>
    <property type="match status" value="1"/>
</dbReference>
<evidence type="ECO:0000256" key="1">
    <source>
        <dbReference type="ARBA" id="ARBA00001232"/>
    </source>
</evidence>
<dbReference type="GO" id="GO:0043811">
    <property type="term" value="F:phosphate:acyl-[acyl carrier protein] acyltransferase activity"/>
    <property type="evidence" value="ECO:0007669"/>
    <property type="project" value="UniProtKB-UniRule"/>
</dbReference>
<dbReference type="GO" id="GO:0008654">
    <property type="term" value="P:phospholipid biosynthetic process"/>
    <property type="evidence" value="ECO:0007669"/>
    <property type="project" value="UniProtKB-KW"/>
</dbReference>
<comment type="pathway">
    <text evidence="10">Lipid metabolism; phospholipid metabolism.</text>
</comment>
<dbReference type="EC" id="2.3.1.274" evidence="8 10"/>
<evidence type="ECO:0000256" key="9">
    <source>
        <dbReference type="ARBA" id="ARBA00046608"/>
    </source>
</evidence>
<dbReference type="InterPro" id="IPR003664">
    <property type="entry name" value="FA_synthesis"/>
</dbReference>
<dbReference type="HAMAP" id="MF_00019">
    <property type="entry name" value="PlsX"/>
    <property type="match status" value="1"/>
</dbReference>
<dbReference type="EMBL" id="JACHOV010000004">
    <property type="protein sequence ID" value="MBB4640921.1"/>
    <property type="molecule type" value="Genomic_DNA"/>
</dbReference>
<dbReference type="GO" id="GO:0006633">
    <property type="term" value="P:fatty acid biosynthetic process"/>
    <property type="evidence" value="ECO:0007669"/>
    <property type="project" value="UniProtKB-UniRule"/>
</dbReference>
<dbReference type="PIRSF" id="PIRSF002465">
    <property type="entry name" value="Phsphlp_syn_PlsX"/>
    <property type="match status" value="1"/>
</dbReference>
<dbReference type="Gene3D" id="3.40.718.10">
    <property type="entry name" value="Isopropylmalate Dehydrogenase"/>
    <property type="match status" value="1"/>
</dbReference>
<evidence type="ECO:0000256" key="5">
    <source>
        <dbReference type="ARBA" id="ARBA00023098"/>
    </source>
</evidence>
<comment type="similarity">
    <text evidence="10">Belongs to the PlsX family.</text>
</comment>
<dbReference type="Pfam" id="PF02504">
    <property type="entry name" value="FA_synthesis"/>
    <property type="match status" value="1"/>
</dbReference>
<dbReference type="PANTHER" id="PTHR30100:SF1">
    <property type="entry name" value="PHOSPHATE ACYLTRANSFERASE"/>
    <property type="match status" value="1"/>
</dbReference>
<keyword evidence="7 10" id="KW-1208">Phospholipid metabolism</keyword>